<evidence type="ECO:0000256" key="5">
    <source>
        <dbReference type="ARBA" id="ARBA00022771"/>
    </source>
</evidence>
<keyword evidence="8" id="KW-0804">Transcription</keyword>
<dbReference type="Gene3D" id="3.30.40.10">
    <property type="entry name" value="Zinc/RING finger domain, C3HC4 (zinc finger)"/>
    <property type="match status" value="1"/>
</dbReference>
<evidence type="ECO:0000256" key="1">
    <source>
        <dbReference type="ARBA" id="ARBA00000900"/>
    </source>
</evidence>
<protein>
    <recommendedName>
        <fullName evidence="2">RING-type E3 ubiquitin transferase</fullName>
        <ecNumber evidence="2">2.3.2.27</ecNumber>
    </recommendedName>
</protein>
<evidence type="ECO:0000256" key="2">
    <source>
        <dbReference type="ARBA" id="ARBA00012483"/>
    </source>
</evidence>
<dbReference type="Pfam" id="PF26084">
    <property type="entry name" value="PWI_Topors"/>
    <property type="match status" value="1"/>
</dbReference>
<dbReference type="AlphaFoldDB" id="A0A0N5AA82"/>
<evidence type="ECO:0000256" key="7">
    <source>
        <dbReference type="ARBA" id="ARBA00023015"/>
    </source>
</evidence>
<dbReference type="STRING" id="451379.A0A0N5AA82"/>
<evidence type="ECO:0000256" key="9">
    <source>
        <dbReference type="PROSITE-ProRule" id="PRU00175"/>
    </source>
</evidence>
<dbReference type="GO" id="GO:0008270">
    <property type="term" value="F:zinc ion binding"/>
    <property type="evidence" value="ECO:0007669"/>
    <property type="project" value="UniProtKB-KW"/>
</dbReference>
<feature type="region of interest" description="Disordered" evidence="11">
    <location>
        <begin position="679"/>
        <end position="764"/>
    </location>
</feature>
<keyword evidence="13" id="KW-1185">Reference proteome</keyword>
<reference evidence="14" key="1">
    <citation type="submission" date="2017-02" db="UniProtKB">
        <authorList>
            <consortium name="WormBaseParasite"/>
        </authorList>
    </citation>
    <scope>IDENTIFICATION</scope>
</reference>
<organism evidence="13 14">
    <name type="scientific">Syphacia muris</name>
    <dbReference type="NCBI Taxonomy" id="451379"/>
    <lineage>
        <taxon>Eukaryota</taxon>
        <taxon>Metazoa</taxon>
        <taxon>Ecdysozoa</taxon>
        <taxon>Nematoda</taxon>
        <taxon>Chromadorea</taxon>
        <taxon>Rhabditida</taxon>
        <taxon>Spirurina</taxon>
        <taxon>Oxyuridomorpha</taxon>
        <taxon>Oxyuroidea</taxon>
        <taxon>Oxyuridae</taxon>
        <taxon>Syphacia</taxon>
    </lineage>
</organism>
<name>A0A0N5AA82_9BILA</name>
<evidence type="ECO:0000256" key="10">
    <source>
        <dbReference type="SAM" id="Coils"/>
    </source>
</evidence>
<keyword evidence="3" id="KW-0808">Transferase</keyword>
<keyword evidence="4" id="KW-0479">Metal-binding</keyword>
<dbReference type="PANTHER" id="PTHR46077">
    <property type="entry name" value="E3 UBIQUITIN-PROTEIN LIGASE TOPORS"/>
    <property type="match status" value="1"/>
</dbReference>
<dbReference type="GO" id="GO:0000209">
    <property type="term" value="P:protein polyubiquitination"/>
    <property type="evidence" value="ECO:0007669"/>
    <property type="project" value="TreeGrafter"/>
</dbReference>
<dbReference type="PROSITE" id="PS00518">
    <property type="entry name" value="ZF_RING_1"/>
    <property type="match status" value="1"/>
</dbReference>
<dbReference type="InterPro" id="IPR017907">
    <property type="entry name" value="Znf_RING_CS"/>
</dbReference>
<evidence type="ECO:0000256" key="8">
    <source>
        <dbReference type="ARBA" id="ARBA00023163"/>
    </source>
</evidence>
<evidence type="ECO:0000256" key="3">
    <source>
        <dbReference type="ARBA" id="ARBA00022679"/>
    </source>
</evidence>
<dbReference type="SMART" id="SM00184">
    <property type="entry name" value="RING"/>
    <property type="match status" value="1"/>
</dbReference>
<evidence type="ECO:0000259" key="12">
    <source>
        <dbReference type="PROSITE" id="PS50089"/>
    </source>
</evidence>
<dbReference type="PROSITE" id="PS50089">
    <property type="entry name" value="ZF_RING_2"/>
    <property type="match status" value="1"/>
</dbReference>
<dbReference type="WBParaSite" id="SMUV_0000104901-mRNA-1">
    <property type="protein sequence ID" value="SMUV_0000104901-mRNA-1"/>
    <property type="gene ID" value="SMUV_0000104901"/>
</dbReference>
<feature type="compositionally biased region" description="Polar residues" evidence="11">
    <location>
        <begin position="695"/>
        <end position="714"/>
    </location>
</feature>
<feature type="compositionally biased region" description="Basic and acidic residues" evidence="11">
    <location>
        <begin position="726"/>
        <end position="739"/>
    </location>
</feature>
<dbReference type="InterPro" id="IPR013083">
    <property type="entry name" value="Znf_RING/FYVE/PHD"/>
</dbReference>
<feature type="coiled-coil region" evidence="10">
    <location>
        <begin position="155"/>
        <end position="191"/>
    </location>
</feature>
<comment type="catalytic activity">
    <reaction evidence="1">
        <text>S-ubiquitinyl-[E2 ubiquitin-conjugating enzyme]-L-cysteine + [acceptor protein]-L-lysine = [E2 ubiquitin-conjugating enzyme]-L-cysteine + N(6)-ubiquitinyl-[acceptor protein]-L-lysine.</text>
        <dbReference type="EC" id="2.3.2.27"/>
    </reaction>
</comment>
<evidence type="ECO:0000256" key="6">
    <source>
        <dbReference type="ARBA" id="ARBA00022833"/>
    </source>
</evidence>
<keyword evidence="7" id="KW-0805">Transcription regulation</keyword>
<evidence type="ECO:0000313" key="14">
    <source>
        <dbReference type="WBParaSite" id="SMUV_0000104901-mRNA-1"/>
    </source>
</evidence>
<dbReference type="InterPro" id="IPR018957">
    <property type="entry name" value="Znf_C3HC4_RING-type"/>
</dbReference>
<keyword evidence="6" id="KW-0862">Zinc</keyword>
<accession>A0A0N5AA82</accession>
<keyword evidence="10" id="KW-0175">Coiled coil</keyword>
<feature type="region of interest" description="Disordered" evidence="11">
    <location>
        <begin position="490"/>
        <end position="510"/>
    </location>
</feature>
<dbReference type="SUPFAM" id="SSF57850">
    <property type="entry name" value="RING/U-box"/>
    <property type="match status" value="1"/>
</dbReference>
<evidence type="ECO:0000256" key="11">
    <source>
        <dbReference type="SAM" id="MobiDB-lite"/>
    </source>
</evidence>
<dbReference type="Pfam" id="PF00097">
    <property type="entry name" value="zf-C3HC4"/>
    <property type="match status" value="1"/>
</dbReference>
<evidence type="ECO:0000313" key="13">
    <source>
        <dbReference type="Proteomes" id="UP000046393"/>
    </source>
</evidence>
<dbReference type="GO" id="GO:0006513">
    <property type="term" value="P:protein monoubiquitination"/>
    <property type="evidence" value="ECO:0007669"/>
    <property type="project" value="TreeGrafter"/>
</dbReference>
<feature type="region of interest" description="Disordered" evidence="11">
    <location>
        <begin position="447"/>
        <end position="466"/>
    </location>
</feature>
<keyword evidence="5 9" id="KW-0863">Zinc-finger</keyword>
<dbReference type="EC" id="2.3.2.27" evidence="2"/>
<dbReference type="InterPro" id="IPR058745">
    <property type="entry name" value="PWI_Topors"/>
</dbReference>
<evidence type="ECO:0000256" key="4">
    <source>
        <dbReference type="ARBA" id="ARBA00022723"/>
    </source>
</evidence>
<dbReference type="PANTHER" id="PTHR46077:SF1">
    <property type="entry name" value="TOP1 BINDING ARGININE_SERINE RICH PROTEIN, E3 UBIQUITIN LIGASE"/>
    <property type="match status" value="1"/>
</dbReference>
<proteinExistence type="predicted"/>
<feature type="domain" description="RING-type" evidence="12">
    <location>
        <begin position="81"/>
        <end position="120"/>
    </location>
</feature>
<sequence>MDTSNEGNSGKGPNVFCLPIIKVESESSLMSKSAFQGEQGTCSTAVIATHENDLQGSSTSSSTDSQLNKVGTNAVKDGEQCPICFLDIVDETRTDVCKHRFCFYCVSEWIKNKAECCICKQPVRKLLHNFRMDPYTGKEVYDVALADDIQTVGKLEALRKNLLSQRLDCERAEVKLLLRRLRRNNREIEDDFLKESRGNFSSLGRESLERRRSRNIDLINRLSVLLDDWDRPRGEIVADPAFRIVVYERTLFRVPVVLEIETRQVVKPSFFESESKTQMLRLLPFIQREIVAMMSPIQLSERDLNSICNKVYWLMKTYQVNDPKFTVTLANELLCQRARVDHFAQLLFEFASSMQSLELFDENSSYINPSENSRRRGYFMGRDDSSVDDIEVEFESHPNQSHSSLQNLPLNRVSHHVDLMFRDIAYPLCSQNTLNVRNRLRRILTSGSEFDDTPSPSSSGVQEVILDGRGSGDGSMALVEVGDIGSLLSSRRETRDASVSQGHIASKSEPKQICSSSQGFYTNKDAIYQKQKRLFDNVFKDFVSHSYQPAKKGKDDVVSFRNRSTSGSTDEEIYMHRSCLLTSHPSSTISSLIDQVPLNDFSTTSLSDDDFVKIPGRKTITMKSLKMKLFLFLIVDNKSNSEAMDVLSDGGSDVEVIQVLPPKPLRDWPVITLDESSSAKKTASSVDATHHSHQRTNNNCGRINDNGRNVNSSHKSSRSRQFLPECRLRESSHKSEGKYIKRKRTKSLSPTIPSKKENNTLQRRPSFDSHILRDHEHNITDITGSVLLSDQSSESAGSLEPSRLLQLRERRLIHAMKVIEDAKKALEKDNRILNVNRVIKHARRATKSLQFIERICEAKS</sequence>
<dbReference type="InterPro" id="IPR001841">
    <property type="entry name" value="Znf_RING"/>
</dbReference>
<dbReference type="Proteomes" id="UP000046393">
    <property type="component" value="Unplaced"/>
</dbReference>
<dbReference type="GO" id="GO:0061630">
    <property type="term" value="F:ubiquitin protein ligase activity"/>
    <property type="evidence" value="ECO:0007669"/>
    <property type="project" value="UniProtKB-EC"/>
</dbReference>